<dbReference type="Pfam" id="PF17765">
    <property type="entry name" value="MLTR_LBD"/>
    <property type="match status" value="1"/>
</dbReference>
<organism evidence="2 3">
    <name type="scientific">Acetobacter conturbans</name>
    <dbReference type="NCBI Taxonomy" id="1737472"/>
    <lineage>
        <taxon>Bacteria</taxon>
        <taxon>Pseudomonadati</taxon>
        <taxon>Pseudomonadota</taxon>
        <taxon>Alphaproteobacteria</taxon>
        <taxon>Acetobacterales</taxon>
        <taxon>Acetobacteraceae</taxon>
        <taxon>Acetobacter</taxon>
    </lineage>
</organism>
<name>A0ABX0K2L8_9PROT</name>
<sequence>MSTQFPNENALGVALRKARLRLDPAALGFSSTRRRTPGLRREEVAQRANISVTWYIWLEQGRGGTPSSAALERIASALLLTDAERENLFLLGLGRPPQPCYRHSLDVTPRLQRVLDALDPSPGFIRSATWDMVAWNRAATELMTDFALLPPEQRNILRLTFLDPRTRQLHPDWENTARFIVSAFRVDSARAGAATAIEPLVRELCVSSPEFSAMWQDETVYASEHAAKIMYHPLHGPQSFEVSTFGVDGRPDLILVVYNPVAPA</sequence>
<evidence type="ECO:0000313" key="2">
    <source>
        <dbReference type="EMBL" id="NHN89505.1"/>
    </source>
</evidence>
<comment type="caution">
    <text evidence="2">The sequence shown here is derived from an EMBL/GenBank/DDBJ whole genome shotgun (WGS) entry which is preliminary data.</text>
</comment>
<dbReference type="EMBL" id="WOSY01000013">
    <property type="protein sequence ID" value="NHN89505.1"/>
    <property type="molecule type" value="Genomic_DNA"/>
</dbReference>
<dbReference type="PANTHER" id="PTHR35010">
    <property type="entry name" value="BLL4672 PROTEIN-RELATED"/>
    <property type="match status" value="1"/>
</dbReference>
<evidence type="ECO:0000313" key="3">
    <source>
        <dbReference type="Proteomes" id="UP000631653"/>
    </source>
</evidence>
<dbReference type="InterPro" id="IPR001387">
    <property type="entry name" value="Cro/C1-type_HTH"/>
</dbReference>
<dbReference type="InterPro" id="IPR010982">
    <property type="entry name" value="Lambda_DNA-bd_dom_sf"/>
</dbReference>
<dbReference type="RefSeq" id="WP_173570838.1">
    <property type="nucleotide sequence ID" value="NZ_WOSY01000013.1"/>
</dbReference>
<dbReference type="SMART" id="SM00530">
    <property type="entry name" value="HTH_XRE"/>
    <property type="match status" value="1"/>
</dbReference>
<gene>
    <name evidence="2" type="ORF">GOB81_12865</name>
</gene>
<dbReference type="InterPro" id="IPR041413">
    <property type="entry name" value="MLTR_LBD"/>
</dbReference>
<evidence type="ECO:0000259" key="1">
    <source>
        <dbReference type="SMART" id="SM00530"/>
    </source>
</evidence>
<dbReference type="Pfam" id="PF13560">
    <property type="entry name" value="HTH_31"/>
    <property type="match status" value="1"/>
</dbReference>
<dbReference type="Proteomes" id="UP000631653">
    <property type="component" value="Unassembled WGS sequence"/>
</dbReference>
<proteinExistence type="predicted"/>
<dbReference type="Gene3D" id="1.10.260.40">
    <property type="entry name" value="lambda repressor-like DNA-binding domains"/>
    <property type="match status" value="1"/>
</dbReference>
<keyword evidence="3" id="KW-1185">Reference proteome</keyword>
<dbReference type="Gene3D" id="3.30.450.180">
    <property type="match status" value="1"/>
</dbReference>
<dbReference type="CDD" id="cd00093">
    <property type="entry name" value="HTH_XRE"/>
    <property type="match status" value="1"/>
</dbReference>
<accession>A0ABX0K2L8</accession>
<dbReference type="SUPFAM" id="SSF47413">
    <property type="entry name" value="lambda repressor-like DNA-binding domains"/>
    <property type="match status" value="1"/>
</dbReference>
<dbReference type="PANTHER" id="PTHR35010:SF2">
    <property type="entry name" value="BLL4672 PROTEIN"/>
    <property type="match status" value="1"/>
</dbReference>
<protein>
    <submittedName>
        <fullName evidence="2">Helix-turn-helix domain-containing protein</fullName>
    </submittedName>
</protein>
<reference evidence="2 3" key="1">
    <citation type="journal article" date="2020" name="Int. J. Syst. Evol. Microbiol.">
        <title>Novel acetic acid bacteria from cider fermentations: Acetobacter conturbans sp. nov. and Acetobacter fallax sp. nov.</title>
        <authorList>
            <person name="Sombolestani A.S."/>
            <person name="Cleenwerck I."/>
            <person name="Cnockaert M."/>
            <person name="Borremans W."/>
            <person name="Wieme A.D."/>
            <person name="De Vuyst L."/>
            <person name="Vandamme P."/>
        </authorList>
    </citation>
    <scope>NUCLEOTIDE SEQUENCE [LARGE SCALE GENOMIC DNA]</scope>
    <source>
        <strain evidence="2 3">LMG 1627</strain>
    </source>
</reference>
<feature type="domain" description="HTH cro/C1-type" evidence="1">
    <location>
        <begin position="14"/>
        <end position="85"/>
    </location>
</feature>